<sequence>MGPMQGALLEKVLGNDVIATCHENLFKIMMKNESSVQLPPSDTLILNRTIQ</sequence>
<reference evidence="1" key="1">
    <citation type="journal article" date="2019" name="bioRxiv">
        <title>The Genome of the Zebra Mussel, Dreissena polymorpha: A Resource for Invasive Species Research.</title>
        <authorList>
            <person name="McCartney M.A."/>
            <person name="Auch B."/>
            <person name="Kono T."/>
            <person name="Mallez S."/>
            <person name="Zhang Y."/>
            <person name="Obille A."/>
            <person name="Becker A."/>
            <person name="Abrahante J.E."/>
            <person name="Garbe J."/>
            <person name="Badalamenti J.P."/>
            <person name="Herman A."/>
            <person name="Mangelson H."/>
            <person name="Liachko I."/>
            <person name="Sullivan S."/>
            <person name="Sone E.D."/>
            <person name="Koren S."/>
            <person name="Silverstein K.A.T."/>
            <person name="Beckman K.B."/>
            <person name="Gohl D.M."/>
        </authorList>
    </citation>
    <scope>NUCLEOTIDE SEQUENCE</scope>
    <source>
        <strain evidence="1">Duluth1</strain>
        <tissue evidence="1">Whole animal</tissue>
    </source>
</reference>
<dbReference type="Proteomes" id="UP000828390">
    <property type="component" value="Unassembled WGS sequence"/>
</dbReference>
<keyword evidence="2" id="KW-1185">Reference proteome</keyword>
<evidence type="ECO:0000313" key="1">
    <source>
        <dbReference type="EMBL" id="KAH3802529.1"/>
    </source>
</evidence>
<dbReference type="AlphaFoldDB" id="A0A9D4FRV7"/>
<name>A0A9D4FRV7_DREPO</name>
<reference evidence="1" key="2">
    <citation type="submission" date="2020-11" db="EMBL/GenBank/DDBJ databases">
        <authorList>
            <person name="McCartney M.A."/>
            <person name="Auch B."/>
            <person name="Kono T."/>
            <person name="Mallez S."/>
            <person name="Becker A."/>
            <person name="Gohl D.M."/>
            <person name="Silverstein K.A.T."/>
            <person name="Koren S."/>
            <person name="Bechman K.B."/>
            <person name="Herman A."/>
            <person name="Abrahante J.E."/>
            <person name="Garbe J."/>
        </authorList>
    </citation>
    <scope>NUCLEOTIDE SEQUENCE</scope>
    <source>
        <strain evidence="1">Duluth1</strain>
        <tissue evidence="1">Whole animal</tissue>
    </source>
</reference>
<evidence type="ECO:0000313" key="2">
    <source>
        <dbReference type="Proteomes" id="UP000828390"/>
    </source>
</evidence>
<protein>
    <submittedName>
        <fullName evidence="1">Uncharacterized protein</fullName>
    </submittedName>
</protein>
<proteinExistence type="predicted"/>
<organism evidence="1 2">
    <name type="scientific">Dreissena polymorpha</name>
    <name type="common">Zebra mussel</name>
    <name type="synonym">Mytilus polymorpha</name>
    <dbReference type="NCBI Taxonomy" id="45954"/>
    <lineage>
        <taxon>Eukaryota</taxon>
        <taxon>Metazoa</taxon>
        <taxon>Spiralia</taxon>
        <taxon>Lophotrochozoa</taxon>
        <taxon>Mollusca</taxon>
        <taxon>Bivalvia</taxon>
        <taxon>Autobranchia</taxon>
        <taxon>Heteroconchia</taxon>
        <taxon>Euheterodonta</taxon>
        <taxon>Imparidentia</taxon>
        <taxon>Neoheterodontei</taxon>
        <taxon>Myida</taxon>
        <taxon>Dreissenoidea</taxon>
        <taxon>Dreissenidae</taxon>
        <taxon>Dreissena</taxon>
    </lineage>
</organism>
<accession>A0A9D4FRV7</accession>
<dbReference type="EMBL" id="JAIWYP010000007">
    <property type="protein sequence ID" value="KAH3802529.1"/>
    <property type="molecule type" value="Genomic_DNA"/>
</dbReference>
<gene>
    <name evidence="1" type="ORF">DPMN_156207</name>
</gene>
<comment type="caution">
    <text evidence="1">The sequence shown here is derived from an EMBL/GenBank/DDBJ whole genome shotgun (WGS) entry which is preliminary data.</text>
</comment>